<keyword evidence="3" id="KW-1185">Reference proteome</keyword>
<evidence type="ECO:0000256" key="1">
    <source>
        <dbReference type="SAM" id="MobiDB-lite"/>
    </source>
</evidence>
<dbReference type="OrthoDB" id="331602at2759"/>
<name>A0A2H3JPC6_WOLCO</name>
<protein>
    <submittedName>
        <fullName evidence="2">Uncharacterized protein</fullName>
    </submittedName>
</protein>
<evidence type="ECO:0000313" key="2">
    <source>
        <dbReference type="EMBL" id="PCH44032.1"/>
    </source>
</evidence>
<dbReference type="EMBL" id="KB468157">
    <property type="protein sequence ID" value="PCH44032.1"/>
    <property type="molecule type" value="Genomic_DNA"/>
</dbReference>
<gene>
    <name evidence="2" type="ORF">WOLCODRAFT_154079</name>
</gene>
<reference evidence="2 3" key="1">
    <citation type="journal article" date="2012" name="Science">
        <title>The Paleozoic origin of enzymatic lignin decomposition reconstructed from 31 fungal genomes.</title>
        <authorList>
            <person name="Floudas D."/>
            <person name="Binder M."/>
            <person name="Riley R."/>
            <person name="Barry K."/>
            <person name="Blanchette R.A."/>
            <person name="Henrissat B."/>
            <person name="Martinez A.T."/>
            <person name="Otillar R."/>
            <person name="Spatafora J.W."/>
            <person name="Yadav J.S."/>
            <person name="Aerts A."/>
            <person name="Benoit I."/>
            <person name="Boyd A."/>
            <person name="Carlson A."/>
            <person name="Copeland A."/>
            <person name="Coutinho P.M."/>
            <person name="de Vries R.P."/>
            <person name="Ferreira P."/>
            <person name="Findley K."/>
            <person name="Foster B."/>
            <person name="Gaskell J."/>
            <person name="Glotzer D."/>
            <person name="Gorecki P."/>
            <person name="Heitman J."/>
            <person name="Hesse C."/>
            <person name="Hori C."/>
            <person name="Igarashi K."/>
            <person name="Jurgens J.A."/>
            <person name="Kallen N."/>
            <person name="Kersten P."/>
            <person name="Kohler A."/>
            <person name="Kuees U."/>
            <person name="Kumar T.K.A."/>
            <person name="Kuo A."/>
            <person name="LaButti K."/>
            <person name="Larrondo L.F."/>
            <person name="Lindquist E."/>
            <person name="Ling A."/>
            <person name="Lombard V."/>
            <person name="Lucas S."/>
            <person name="Lundell T."/>
            <person name="Martin R."/>
            <person name="McLaughlin D.J."/>
            <person name="Morgenstern I."/>
            <person name="Morin E."/>
            <person name="Murat C."/>
            <person name="Nagy L.G."/>
            <person name="Nolan M."/>
            <person name="Ohm R.A."/>
            <person name="Patyshakuliyeva A."/>
            <person name="Rokas A."/>
            <person name="Ruiz-Duenas F.J."/>
            <person name="Sabat G."/>
            <person name="Salamov A."/>
            <person name="Samejima M."/>
            <person name="Schmutz J."/>
            <person name="Slot J.C."/>
            <person name="St John F."/>
            <person name="Stenlid J."/>
            <person name="Sun H."/>
            <person name="Sun S."/>
            <person name="Syed K."/>
            <person name="Tsang A."/>
            <person name="Wiebenga A."/>
            <person name="Young D."/>
            <person name="Pisabarro A."/>
            <person name="Eastwood D.C."/>
            <person name="Martin F."/>
            <person name="Cullen D."/>
            <person name="Grigoriev I.V."/>
            <person name="Hibbett D.S."/>
        </authorList>
    </citation>
    <scope>NUCLEOTIDE SEQUENCE [LARGE SCALE GENOMIC DNA]</scope>
    <source>
        <strain evidence="2 3">MD-104</strain>
    </source>
</reference>
<dbReference type="AlphaFoldDB" id="A0A2H3JPC6"/>
<evidence type="ECO:0000313" key="3">
    <source>
        <dbReference type="Proteomes" id="UP000218811"/>
    </source>
</evidence>
<dbReference type="Proteomes" id="UP000218811">
    <property type="component" value="Unassembled WGS sequence"/>
</dbReference>
<accession>A0A2H3JPC6</accession>
<proteinExistence type="predicted"/>
<organism evidence="2 3">
    <name type="scientific">Wolfiporia cocos (strain MD-104)</name>
    <name type="common">Brown rot fungus</name>
    <dbReference type="NCBI Taxonomy" id="742152"/>
    <lineage>
        <taxon>Eukaryota</taxon>
        <taxon>Fungi</taxon>
        <taxon>Dikarya</taxon>
        <taxon>Basidiomycota</taxon>
        <taxon>Agaricomycotina</taxon>
        <taxon>Agaricomycetes</taxon>
        <taxon>Polyporales</taxon>
        <taxon>Phaeolaceae</taxon>
        <taxon>Wolfiporia</taxon>
    </lineage>
</organism>
<feature type="compositionally biased region" description="Basic and acidic residues" evidence="1">
    <location>
        <begin position="22"/>
        <end position="38"/>
    </location>
</feature>
<feature type="region of interest" description="Disordered" evidence="1">
    <location>
        <begin position="1"/>
        <end position="101"/>
    </location>
</feature>
<feature type="compositionally biased region" description="Basic and acidic residues" evidence="1">
    <location>
        <begin position="65"/>
        <end position="81"/>
    </location>
</feature>
<sequence>MATSQPLARKASKALGSAQETARPKSDALEEELFDLRGEIGPGQESSTSCPKSEWFGRSDAAMARLRDEDAAPPARPKEVETSGGCGGGGGASLRERWHTTSPRSHCRQKIFSLGFSGQVWMCQDRRGVRGVEVE</sequence>